<protein>
    <recommendedName>
        <fullName evidence="3">F-box domain-containing protein</fullName>
    </recommendedName>
</protein>
<sequence>MSSSPVVHLLKSNDPPDEREAALIHQFLDDHRQQLDEMKALPFPSPALDELDHCFQAHLALLSLIRRMSGELLSEIFTYVSHERKVGRCRIASPPWFVGHICRSWRNAALSAPLLWRVITIHEPQTPIIRTIYPLSMIETQIARSGITALEIWINLRFRDSKSVDHHKILLAALLQHSRRWSFCHVRLRGTPAAELESGLYGMYGKIPRLGKFAFASESFKHGQDHSYLSKAPALRKLILTDSNLSLPSPSIPSAPWHQITYYRAAYTVQDQFEVLLTAPKLVECDLGFSGESVLPEYAAGRHAVLPHLRRMTLGQAHESNFLEHVTAGPALKNLTVRSPYDGVPAFLQRSSSGQSLFSLFLDDNHNFTTAQEIINGLKQVPALKTLGLTRGPSDMGKVWTAMTIADDDADSTGNLCPRLISLVCIWKGPHKEIDASFWSMVQSRCDQCQEGTTNLGSLCVVGIKTPQNFVESVEQGMVLLPNGLRTYLIGGKGGEAVLKELAK</sequence>
<evidence type="ECO:0000313" key="1">
    <source>
        <dbReference type="EMBL" id="KAJ7617772.1"/>
    </source>
</evidence>
<dbReference type="EMBL" id="JARKIF010000020">
    <property type="protein sequence ID" value="KAJ7617772.1"/>
    <property type="molecule type" value="Genomic_DNA"/>
</dbReference>
<name>A0AAD7BD28_9AGAR</name>
<evidence type="ECO:0000313" key="2">
    <source>
        <dbReference type="Proteomes" id="UP001221142"/>
    </source>
</evidence>
<dbReference type="Proteomes" id="UP001221142">
    <property type="component" value="Unassembled WGS sequence"/>
</dbReference>
<accession>A0AAD7BD28</accession>
<gene>
    <name evidence="1" type="ORF">FB45DRAFT_1102980</name>
</gene>
<organism evidence="1 2">
    <name type="scientific">Roridomyces roridus</name>
    <dbReference type="NCBI Taxonomy" id="1738132"/>
    <lineage>
        <taxon>Eukaryota</taxon>
        <taxon>Fungi</taxon>
        <taxon>Dikarya</taxon>
        <taxon>Basidiomycota</taxon>
        <taxon>Agaricomycotina</taxon>
        <taxon>Agaricomycetes</taxon>
        <taxon>Agaricomycetidae</taxon>
        <taxon>Agaricales</taxon>
        <taxon>Marasmiineae</taxon>
        <taxon>Mycenaceae</taxon>
        <taxon>Roridomyces</taxon>
    </lineage>
</organism>
<reference evidence="1" key="1">
    <citation type="submission" date="2023-03" db="EMBL/GenBank/DDBJ databases">
        <title>Massive genome expansion in bonnet fungi (Mycena s.s.) driven by repeated elements and novel gene families across ecological guilds.</title>
        <authorList>
            <consortium name="Lawrence Berkeley National Laboratory"/>
            <person name="Harder C.B."/>
            <person name="Miyauchi S."/>
            <person name="Viragh M."/>
            <person name="Kuo A."/>
            <person name="Thoen E."/>
            <person name="Andreopoulos B."/>
            <person name="Lu D."/>
            <person name="Skrede I."/>
            <person name="Drula E."/>
            <person name="Henrissat B."/>
            <person name="Morin E."/>
            <person name="Kohler A."/>
            <person name="Barry K."/>
            <person name="LaButti K."/>
            <person name="Morin E."/>
            <person name="Salamov A."/>
            <person name="Lipzen A."/>
            <person name="Mereny Z."/>
            <person name="Hegedus B."/>
            <person name="Baldrian P."/>
            <person name="Stursova M."/>
            <person name="Weitz H."/>
            <person name="Taylor A."/>
            <person name="Grigoriev I.V."/>
            <person name="Nagy L.G."/>
            <person name="Martin F."/>
            <person name="Kauserud H."/>
        </authorList>
    </citation>
    <scope>NUCLEOTIDE SEQUENCE</scope>
    <source>
        <strain evidence="1">9284</strain>
    </source>
</reference>
<proteinExistence type="predicted"/>
<evidence type="ECO:0008006" key="3">
    <source>
        <dbReference type="Google" id="ProtNLM"/>
    </source>
</evidence>
<keyword evidence="2" id="KW-1185">Reference proteome</keyword>
<comment type="caution">
    <text evidence="1">The sequence shown here is derived from an EMBL/GenBank/DDBJ whole genome shotgun (WGS) entry which is preliminary data.</text>
</comment>
<dbReference type="AlphaFoldDB" id="A0AAD7BD28"/>